<evidence type="ECO:0000313" key="9">
    <source>
        <dbReference type="Proteomes" id="UP000285376"/>
    </source>
</evidence>
<dbReference type="InterPro" id="IPR000064">
    <property type="entry name" value="NLP_P60_dom"/>
</dbReference>
<protein>
    <recommendedName>
        <fullName evidence="7">NlpC/P60 domain-containing protein</fullName>
    </recommendedName>
</protein>
<feature type="region of interest" description="Disordered" evidence="5">
    <location>
        <begin position="153"/>
        <end position="214"/>
    </location>
</feature>
<dbReference type="PROSITE" id="PS51318">
    <property type="entry name" value="TAT"/>
    <property type="match status" value="1"/>
</dbReference>
<dbReference type="SUPFAM" id="SSF54001">
    <property type="entry name" value="Cysteine proteinases"/>
    <property type="match status" value="1"/>
</dbReference>
<dbReference type="PANTHER" id="PTHR47053:SF1">
    <property type="entry name" value="MUREIN DD-ENDOPEPTIDASE MEPH-RELATED"/>
    <property type="match status" value="1"/>
</dbReference>
<dbReference type="GO" id="GO:0008234">
    <property type="term" value="F:cysteine-type peptidase activity"/>
    <property type="evidence" value="ECO:0007669"/>
    <property type="project" value="UniProtKB-KW"/>
</dbReference>
<organism evidence="8 9">
    <name type="scientific">Dermacoccus abyssi</name>
    <dbReference type="NCBI Taxonomy" id="322596"/>
    <lineage>
        <taxon>Bacteria</taxon>
        <taxon>Bacillati</taxon>
        <taxon>Actinomycetota</taxon>
        <taxon>Actinomycetes</taxon>
        <taxon>Micrococcales</taxon>
        <taxon>Dermacoccaceae</taxon>
        <taxon>Dermacoccus</taxon>
    </lineage>
</organism>
<proteinExistence type="inferred from homology"/>
<sequence>MVITRRQFLGGSAALAGTVALAPAPAAMAATAPTLAQNRAFGLRMLATMRQHEGDRFVWGATGPTRWDCSGFFRWAHETTADPLGKHAGYYLLHNASAIRYSAAHLKLRVKVPLLEAAKYAQPGDAVFFHNRHGVHHCGIAEGGNRFHSAAGWTRRRGSAPRPSTSTPSTPSTRAPKPRRPAATPTSRSARSSDRASPPRRRLPPLRRPHRRAR</sequence>
<feature type="compositionally biased region" description="Basic residues" evidence="5">
    <location>
        <begin position="198"/>
        <end position="214"/>
    </location>
</feature>
<name>A0A417Z7M7_9MICO</name>
<gene>
    <name evidence="8" type="ORF">D1832_05250</name>
</gene>
<dbReference type="Proteomes" id="UP000285376">
    <property type="component" value="Unassembled WGS sequence"/>
</dbReference>
<feature type="compositionally biased region" description="Low complexity" evidence="5">
    <location>
        <begin position="160"/>
        <end position="190"/>
    </location>
</feature>
<reference evidence="8 9" key="1">
    <citation type="submission" date="2018-08" db="EMBL/GenBank/DDBJ databases">
        <title>Whole genome sequence analysis of Dermacoccus abyssi bacteria isolated from Deep Mariana trench Micromonospora spp reveals genes involved in the environmental adaptation and production of secondary metabolites.</title>
        <authorList>
            <person name="Abdel-Mageed W.M."/>
            <person name="Lehri B."/>
            <person name="Nouioui I."/>
            <person name="Goodfellow I."/>
            <person name="Jaspars M."/>
            <person name="Karlyshev A."/>
        </authorList>
    </citation>
    <scope>NUCLEOTIDE SEQUENCE [LARGE SCALE GENOMIC DNA]</scope>
    <source>
        <strain evidence="8 9">MT1.1</strain>
    </source>
</reference>
<dbReference type="AlphaFoldDB" id="A0A417Z7M7"/>
<dbReference type="InterPro" id="IPR006311">
    <property type="entry name" value="TAT_signal"/>
</dbReference>
<dbReference type="Gene3D" id="3.90.1720.10">
    <property type="entry name" value="endopeptidase domain like (from Nostoc punctiforme)"/>
    <property type="match status" value="1"/>
</dbReference>
<evidence type="ECO:0000256" key="3">
    <source>
        <dbReference type="ARBA" id="ARBA00022801"/>
    </source>
</evidence>
<keyword evidence="4" id="KW-0788">Thiol protease</keyword>
<evidence type="ECO:0000313" key="8">
    <source>
        <dbReference type="EMBL" id="RHW46640.1"/>
    </source>
</evidence>
<evidence type="ECO:0000256" key="5">
    <source>
        <dbReference type="SAM" id="MobiDB-lite"/>
    </source>
</evidence>
<dbReference type="EMBL" id="QWLM01000004">
    <property type="protein sequence ID" value="RHW46640.1"/>
    <property type="molecule type" value="Genomic_DNA"/>
</dbReference>
<evidence type="ECO:0000256" key="6">
    <source>
        <dbReference type="SAM" id="SignalP"/>
    </source>
</evidence>
<dbReference type="PROSITE" id="PS51935">
    <property type="entry name" value="NLPC_P60"/>
    <property type="match status" value="1"/>
</dbReference>
<keyword evidence="6" id="KW-0732">Signal</keyword>
<evidence type="ECO:0000256" key="4">
    <source>
        <dbReference type="ARBA" id="ARBA00022807"/>
    </source>
</evidence>
<feature type="domain" description="NlpC/P60" evidence="7">
    <location>
        <begin position="39"/>
        <end position="182"/>
    </location>
</feature>
<comment type="similarity">
    <text evidence="1">Belongs to the peptidase C40 family.</text>
</comment>
<keyword evidence="3" id="KW-0378">Hydrolase</keyword>
<feature type="signal peptide" evidence="6">
    <location>
        <begin position="1"/>
        <end position="29"/>
    </location>
</feature>
<keyword evidence="2" id="KW-0645">Protease</keyword>
<feature type="chain" id="PRO_5019527778" description="NlpC/P60 domain-containing protein" evidence="6">
    <location>
        <begin position="30"/>
        <end position="214"/>
    </location>
</feature>
<dbReference type="InterPro" id="IPR051202">
    <property type="entry name" value="Peptidase_C40"/>
</dbReference>
<dbReference type="Pfam" id="PF00877">
    <property type="entry name" value="NLPC_P60"/>
    <property type="match status" value="1"/>
</dbReference>
<evidence type="ECO:0000256" key="1">
    <source>
        <dbReference type="ARBA" id="ARBA00007074"/>
    </source>
</evidence>
<accession>A0A417Z7M7</accession>
<dbReference type="PANTHER" id="PTHR47053">
    <property type="entry name" value="MUREIN DD-ENDOPEPTIDASE MEPH-RELATED"/>
    <property type="match status" value="1"/>
</dbReference>
<comment type="caution">
    <text evidence="8">The sequence shown here is derived from an EMBL/GenBank/DDBJ whole genome shotgun (WGS) entry which is preliminary data.</text>
</comment>
<dbReference type="GO" id="GO:0006508">
    <property type="term" value="P:proteolysis"/>
    <property type="evidence" value="ECO:0007669"/>
    <property type="project" value="UniProtKB-KW"/>
</dbReference>
<evidence type="ECO:0000256" key="2">
    <source>
        <dbReference type="ARBA" id="ARBA00022670"/>
    </source>
</evidence>
<dbReference type="InterPro" id="IPR038765">
    <property type="entry name" value="Papain-like_cys_pep_sf"/>
</dbReference>
<evidence type="ECO:0000259" key="7">
    <source>
        <dbReference type="PROSITE" id="PS51935"/>
    </source>
</evidence>